<dbReference type="AlphaFoldDB" id="A0A3R6HZI4"/>
<name>A0A3R6HZI4_9BACT</name>
<organism evidence="1 2">
    <name type="scientific">Segatella copri</name>
    <dbReference type="NCBI Taxonomy" id="165179"/>
    <lineage>
        <taxon>Bacteria</taxon>
        <taxon>Pseudomonadati</taxon>
        <taxon>Bacteroidota</taxon>
        <taxon>Bacteroidia</taxon>
        <taxon>Bacteroidales</taxon>
        <taxon>Prevotellaceae</taxon>
        <taxon>Segatella</taxon>
    </lineage>
</organism>
<dbReference type="RefSeq" id="WP_118200544.1">
    <property type="nucleotide sequence ID" value="NZ_QRIE01000005.1"/>
</dbReference>
<dbReference type="SUPFAM" id="SSF103370">
    <property type="entry name" value="NinB"/>
    <property type="match status" value="1"/>
</dbReference>
<dbReference type="InterPro" id="IPR036619">
    <property type="entry name" value="NinB_sf"/>
</dbReference>
<dbReference type="EMBL" id="QRIN01000016">
    <property type="protein sequence ID" value="RHG67078.1"/>
    <property type="molecule type" value="Genomic_DNA"/>
</dbReference>
<proteinExistence type="predicted"/>
<evidence type="ECO:0000313" key="2">
    <source>
        <dbReference type="Proteomes" id="UP000286501"/>
    </source>
</evidence>
<sequence length="146" mass="17458">MALYNLKNVYDRKRFKEACNQMVLKNEYVELKKKNTQRSLAQNSYLHCLLGYFASEFGFTLEEVKFDIFKKICNRDIFERKRINRRGQEITYIRSSTELDKAEMTTAIERFRNYSSAQCGLYLPAPHEGEMLFFAQQQIEQCKEFM</sequence>
<dbReference type="Gene3D" id="1.10.3790.10">
    <property type="entry name" value="NinB"/>
    <property type="match status" value="1"/>
</dbReference>
<gene>
    <name evidence="1" type="ORF">DW250_05325</name>
</gene>
<evidence type="ECO:0000313" key="1">
    <source>
        <dbReference type="EMBL" id="RHG67078.1"/>
    </source>
</evidence>
<reference evidence="1 2" key="1">
    <citation type="submission" date="2018-08" db="EMBL/GenBank/DDBJ databases">
        <title>A genome reference for cultivated species of the human gut microbiota.</title>
        <authorList>
            <person name="Zou Y."/>
            <person name="Xue W."/>
            <person name="Luo G."/>
        </authorList>
    </citation>
    <scope>NUCLEOTIDE SEQUENCE [LARGE SCALE GENOMIC DNA]</scope>
    <source>
        <strain evidence="1 2">AM22-1</strain>
    </source>
</reference>
<dbReference type="Proteomes" id="UP000286501">
    <property type="component" value="Unassembled WGS sequence"/>
</dbReference>
<accession>A0A3R6HZI4</accession>
<protein>
    <submittedName>
        <fullName evidence="1">Uncharacterized protein</fullName>
    </submittedName>
</protein>
<comment type="caution">
    <text evidence="1">The sequence shown here is derived from an EMBL/GenBank/DDBJ whole genome shotgun (WGS) entry which is preliminary data.</text>
</comment>